<evidence type="ECO:0000313" key="2">
    <source>
        <dbReference type="Proteomes" id="UP001243844"/>
    </source>
</evidence>
<reference evidence="1" key="1">
    <citation type="submission" date="2023-08" db="EMBL/GenBank/DDBJ databases">
        <title>Emergence of clinically-relevant ST2 carbapenem-resistant Acinetobacter baumannii strains in hospital sewages in Zhejiang, East of China.</title>
        <authorList>
            <person name="Kaichao C."/>
            <person name="Zhang R."/>
        </authorList>
    </citation>
    <scope>NUCLEOTIDE SEQUENCE</scope>
    <source>
        <strain evidence="1">M-RB-37</strain>
    </source>
</reference>
<dbReference type="Proteomes" id="UP001243844">
    <property type="component" value="Unassembled WGS sequence"/>
</dbReference>
<gene>
    <name evidence="1" type="ORF">RFH47_12435</name>
</gene>
<sequence length="177" mass="20273">MSSQPEIVKVETYDNNTHSRIRIYYDDVNIQMYENITCTAWKNNSIKNYIHTVKNSLPNNQIITVGMPQTEKSYNLLTVPQKKWGLKVTFKEFIIDANQPIIVDAHHSDVSKSCQIAASFTPKAGEDYEISYREGFLGEKGTGSRYCTLNLQTINKDKQEHSELLKTQDSSELTKCK</sequence>
<dbReference type="AlphaFoldDB" id="A0AAW8JBD1"/>
<proteinExistence type="predicted"/>
<dbReference type="EMBL" id="JAVIDL010000026">
    <property type="protein sequence ID" value="MDQ8936524.1"/>
    <property type="molecule type" value="Genomic_DNA"/>
</dbReference>
<comment type="caution">
    <text evidence="1">The sequence shown here is derived from an EMBL/GenBank/DDBJ whole genome shotgun (WGS) entry which is preliminary data.</text>
</comment>
<accession>A0AAW8JBD1</accession>
<evidence type="ECO:0000313" key="1">
    <source>
        <dbReference type="EMBL" id="MDQ8936524.1"/>
    </source>
</evidence>
<organism evidence="1 2">
    <name type="scientific">Acinetobacter rudis</name>
    <dbReference type="NCBI Taxonomy" id="632955"/>
    <lineage>
        <taxon>Bacteria</taxon>
        <taxon>Pseudomonadati</taxon>
        <taxon>Pseudomonadota</taxon>
        <taxon>Gammaproteobacteria</taxon>
        <taxon>Moraxellales</taxon>
        <taxon>Moraxellaceae</taxon>
        <taxon>Acinetobacter</taxon>
    </lineage>
</organism>
<protein>
    <submittedName>
        <fullName evidence="1">Uncharacterized protein</fullName>
    </submittedName>
</protein>
<dbReference type="RefSeq" id="WP_308976284.1">
    <property type="nucleotide sequence ID" value="NZ_JAVIDL010000026.1"/>
</dbReference>
<name>A0AAW8JBD1_9GAMM</name>